<dbReference type="RefSeq" id="XP_013896409.1">
    <property type="nucleotide sequence ID" value="XM_014040955.1"/>
</dbReference>
<dbReference type="Pfam" id="PF14559">
    <property type="entry name" value="TPR_19"/>
    <property type="match status" value="1"/>
</dbReference>
<dbReference type="SUPFAM" id="SSF52833">
    <property type="entry name" value="Thioredoxin-like"/>
    <property type="match status" value="1"/>
</dbReference>
<reference evidence="1 2" key="1">
    <citation type="journal article" date="2013" name="BMC Genomics">
        <title>Reconstruction of the lipid metabolism for the microalga Monoraphidium neglectum from its genome sequence reveals characteristics suitable for biofuel production.</title>
        <authorList>
            <person name="Bogen C."/>
            <person name="Al-Dilaimi A."/>
            <person name="Albersmeier A."/>
            <person name="Wichmann J."/>
            <person name="Grundmann M."/>
            <person name="Rupp O."/>
            <person name="Lauersen K.J."/>
            <person name="Blifernez-Klassen O."/>
            <person name="Kalinowski J."/>
            <person name="Goesmann A."/>
            <person name="Mussgnug J.H."/>
            <person name="Kruse O."/>
        </authorList>
    </citation>
    <scope>NUCLEOTIDE SEQUENCE [LARGE SCALE GENOMIC DNA]</scope>
    <source>
        <strain evidence="1 2">SAG 48.87</strain>
    </source>
</reference>
<dbReference type="STRING" id="145388.A0A0D2M130"/>
<proteinExistence type="predicted"/>
<dbReference type="PANTHER" id="PTHR47682:SF1">
    <property type="entry name" value="TETRATRICOPEPTIDE REPEAT (TPR)-CONTAINING PROTEIN"/>
    <property type="match status" value="1"/>
</dbReference>
<keyword evidence="2" id="KW-1185">Reference proteome</keyword>
<accession>A0A0D2M130</accession>
<sequence length="210" mass="22168">MRGRTAAAQDLGASSTAQPEVREVRVCTSKVCKKQGAEQVLRFGQDLGLRGVEITAGGCLGNCGSGPNLVVLPDEIVLRHVSTPADLTQALRAFCDADVGEEVGRYEAALEASPSAGSAYMVHSNLSAAYMHMRRHQDALAAARRAVEGAPRGFHKAHVRLIDALYALGRFSEADAALGAAVALDPSFTRQPEYKLIVAALKGAKRSARA</sequence>
<dbReference type="Gene3D" id="3.40.30.10">
    <property type="entry name" value="Glutaredoxin"/>
    <property type="match status" value="1"/>
</dbReference>
<protein>
    <submittedName>
        <fullName evidence="1">Uncharacterized protein</fullName>
    </submittedName>
</protein>
<dbReference type="GeneID" id="25727748"/>
<dbReference type="PANTHER" id="PTHR47682">
    <property type="entry name" value="TETRATRICOPEPTIDE REPEAT (TPR)-CONTAINING PROTEIN"/>
    <property type="match status" value="1"/>
</dbReference>
<dbReference type="SUPFAM" id="SSF48452">
    <property type="entry name" value="TPR-like"/>
    <property type="match status" value="1"/>
</dbReference>
<organism evidence="1 2">
    <name type="scientific">Monoraphidium neglectum</name>
    <dbReference type="NCBI Taxonomy" id="145388"/>
    <lineage>
        <taxon>Eukaryota</taxon>
        <taxon>Viridiplantae</taxon>
        <taxon>Chlorophyta</taxon>
        <taxon>core chlorophytes</taxon>
        <taxon>Chlorophyceae</taxon>
        <taxon>CS clade</taxon>
        <taxon>Sphaeropleales</taxon>
        <taxon>Selenastraceae</taxon>
        <taxon>Monoraphidium</taxon>
    </lineage>
</organism>
<name>A0A0D2M130_9CHLO</name>
<dbReference type="InterPro" id="IPR019734">
    <property type="entry name" value="TPR_rpt"/>
</dbReference>
<dbReference type="Proteomes" id="UP000054498">
    <property type="component" value="Unassembled WGS sequence"/>
</dbReference>
<dbReference type="SMART" id="SM00028">
    <property type="entry name" value="TPR"/>
    <property type="match status" value="2"/>
</dbReference>
<dbReference type="CDD" id="cd02980">
    <property type="entry name" value="TRX_Fd_family"/>
    <property type="match status" value="1"/>
</dbReference>
<dbReference type="InterPro" id="IPR036249">
    <property type="entry name" value="Thioredoxin-like_sf"/>
</dbReference>
<evidence type="ECO:0000313" key="1">
    <source>
        <dbReference type="EMBL" id="KIY97389.1"/>
    </source>
</evidence>
<dbReference type="KEGG" id="mng:MNEG_10572"/>
<dbReference type="AlphaFoldDB" id="A0A0D2M130"/>
<dbReference type="Gene3D" id="1.25.40.10">
    <property type="entry name" value="Tetratricopeptide repeat domain"/>
    <property type="match status" value="1"/>
</dbReference>
<dbReference type="OrthoDB" id="2423701at2759"/>
<gene>
    <name evidence="1" type="ORF">MNEG_10572</name>
</gene>
<dbReference type="EMBL" id="KK102591">
    <property type="protein sequence ID" value="KIY97389.1"/>
    <property type="molecule type" value="Genomic_DNA"/>
</dbReference>
<dbReference type="InterPro" id="IPR011990">
    <property type="entry name" value="TPR-like_helical_dom_sf"/>
</dbReference>
<evidence type="ECO:0000313" key="2">
    <source>
        <dbReference type="Proteomes" id="UP000054498"/>
    </source>
</evidence>